<evidence type="ECO:0000256" key="5">
    <source>
        <dbReference type="ARBA" id="ARBA00011781"/>
    </source>
</evidence>
<dbReference type="Gene3D" id="3.40.50.300">
    <property type="entry name" value="P-loop containing nucleotide triphosphate hydrolases"/>
    <property type="match status" value="1"/>
</dbReference>
<proteinExistence type="inferred from homology"/>
<feature type="compositionally biased region" description="Acidic residues" evidence="16">
    <location>
        <begin position="147"/>
        <end position="162"/>
    </location>
</feature>
<evidence type="ECO:0000313" key="19">
    <source>
        <dbReference type="RefSeq" id="XP_032807228.1"/>
    </source>
</evidence>
<dbReference type="InterPro" id="IPR009097">
    <property type="entry name" value="Cyclic_Pdiesterase"/>
</dbReference>
<dbReference type="GO" id="GO:0016020">
    <property type="term" value="C:membrane"/>
    <property type="evidence" value="ECO:0007669"/>
    <property type="project" value="UniProtKB-SubCell"/>
</dbReference>
<evidence type="ECO:0000256" key="1">
    <source>
        <dbReference type="ARBA" id="ARBA00000610"/>
    </source>
</evidence>
<dbReference type="AlphaFoldDB" id="A0AAJ7SZ20"/>
<comment type="subunit">
    <text evidence="5">Exists as monomers and homodimers.</text>
</comment>
<evidence type="ECO:0000256" key="14">
    <source>
        <dbReference type="ARBA" id="ARBA00023289"/>
    </source>
</evidence>
<sequence>MGVVAVSGAFRLIVRNPQARIQFGCLIRLPVRNRFLGSASSAYASMASREVHPPPGIPCGDPGDPYKPGEGPAPTPLLLTGPSLAAARDCRLLVVLRGLPGSGKSTLCARIAAALDAGDGGAASVAVVSADETALTAAQAARHHDDGDDDGDATEETDEDEAKDPQKRLRQKIRKKCAAGVDAVIVDGTNHVAMSVLRVGATARSFGYLTLIVCPTTPWRDDCCTLASKTHWGWGVQAIEALRPSLQEALVPLYFGWFLTKGSVQTMCKISDTFLLKIAAISEFASEFQPFMKWQNEQDQKMDLGAYFRRSMFVGGPNVLHCTAMFCANGEVPGSEEYATSQAVQESCGHAFVLQVTALLVTPRTVGARVQLSAAQMALWDPNDCSSHLDNHIDTTMPTQPPTDCTVPNLPRGSRAHISLGCAPGVEPVQTGVDLLDILKCSTNPEKRIKLSVGELCCYGAGRWIVNLNKGHLVTTLFTGAYAQATRPVCFGTKTCP</sequence>
<dbReference type="Gene3D" id="3.90.1740.10">
    <property type="entry name" value="2',3'-cyclic nucleotide 3'-phosphodiesterase superfamily"/>
    <property type="match status" value="1"/>
</dbReference>
<keyword evidence="11" id="KW-0694">RNA-binding</keyword>
<evidence type="ECO:0000256" key="7">
    <source>
        <dbReference type="ARBA" id="ARBA00014478"/>
    </source>
</evidence>
<evidence type="ECO:0000256" key="3">
    <source>
        <dbReference type="ARBA" id="ARBA00004635"/>
    </source>
</evidence>
<dbReference type="InterPro" id="IPR027417">
    <property type="entry name" value="P-loop_NTPase"/>
</dbReference>
<comment type="catalytic activity">
    <reaction evidence="1">
        <text>a nucleoside 2',3'-cyclic phosphate + H2O = a nucleoside 2'-phosphate + H(+)</text>
        <dbReference type="Rhea" id="RHEA:14489"/>
        <dbReference type="ChEBI" id="CHEBI:15377"/>
        <dbReference type="ChEBI" id="CHEBI:15378"/>
        <dbReference type="ChEBI" id="CHEBI:66954"/>
        <dbReference type="ChEBI" id="CHEBI:78552"/>
        <dbReference type="EC" id="3.1.4.37"/>
    </reaction>
</comment>
<dbReference type="RefSeq" id="XP_032807228.1">
    <property type="nucleotide sequence ID" value="XM_032951337.1"/>
</dbReference>
<dbReference type="PANTHER" id="PTHR10156">
    <property type="entry name" value="2',3'-CYCLIC-NUCLEOTIDE 3'-PHOSPHODIESTERASE"/>
    <property type="match status" value="1"/>
</dbReference>
<evidence type="ECO:0000256" key="10">
    <source>
        <dbReference type="ARBA" id="ARBA00022801"/>
    </source>
</evidence>
<evidence type="ECO:0000256" key="15">
    <source>
        <dbReference type="ARBA" id="ARBA00045937"/>
    </source>
</evidence>
<dbReference type="InterPro" id="IPR008431">
    <property type="entry name" value="CNPase"/>
</dbReference>
<keyword evidence="18" id="KW-1185">Reference proteome</keyword>
<dbReference type="GO" id="GO:0042470">
    <property type="term" value="C:melanosome"/>
    <property type="evidence" value="ECO:0007669"/>
    <property type="project" value="UniProtKB-SubCell"/>
</dbReference>
<evidence type="ECO:0000256" key="2">
    <source>
        <dbReference type="ARBA" id="ARBA00004223"/>
    </source>
</evidence>
<feature type="region of interest" description="Disordered" evidence="16">
    <location>
        <begin position="53"/>
        <end position="78"/>
    </location>
</feature>
<dbReference type="GO" id="GO:0009214">
    <property type="term" value="P:cyclic nucleotide catabolic process"/>
    <property type="evidence" value="ECO:0007669"/>
    <property type="project" value="InterPro"/>
</dbReference>
<reference evidence="19" key="1">
    <citation type="submission" date="2025-08" db="UniProtKB">
        <authorList>
            <consortium name="RefSeq"/>
        </authorList>
    </citation>
    <scope>IDENTIFICATION</scope>
    <source>
        <tissue evidence="19">Sperm</tissue>
    </source>
</reference>
<name>A0AAJ7SZ20_PETMA</name>
<dbReference type="Proteomes" id="UP001318040">
    <property type="component" value="Chromosome 10"/>
</dbReference>
<evidence type="ECO:0000256" key="11">
    <source>
        <dbReference type="ARBA" id="ARBA00022884"/>
    </source>
</evidence>
<evidence type="ECO:0000313" key="18">
    <source>
        <dbReference type="Proteomes" id="UP001318040"/>
    </source>
</evidence>
<keyword evidence="14" id="KW-0636">Prenylation</keyword>
<dbReference type="InterPro" id="IPR047325">
    <property type="entry name" value="CNPase_cat"/>
</dbReference>
<keyword evidence="9" id="KW-0597">Phosphoprotein</keyword>
<evidence type="ECO:0000256" key="13">
    <source>
        <dbReference type="ARBA" id="ARBA00023288"/>
    </source>
</evidence>
<dbReference type="GO" id="GO:0004113">
    <property type="term" value="F:2',3'-cyclic-nucleotide 3'-phosphodiesterase activity"/>
    <property type="evidence" value="ECO:0007669"/>
    <property type="project" value="UniProtKB-EC"/>
</dbReference>
<feature type="region of interest" description="Disordered" evidence="16">
    <location>
        <begin position="137"/>
        <end position="169"/>
    </location>
</feature>
<dbReference type="GO" id="GO:0003723">
    <property type="term" value="F:RNA binding"/>
    <property type="evidence" value="ECO:0007669"/>
    <property type="project" value="UniProtKB-KW"/>
</dbReference>
<evidence type="ECO:0000256" key="6">
    <source>
        <dbReference type="ARBA" id="ARBA00012317"/>
    </source>
</evidence>
<dbReference type="KEGG" id="pmrn:116940939"/>
<keyword evidence="13" id="KW-0449">Lipoprotein</keyword>
<dbReference type="EC" id="3.1.4.37" evidence="6"/>
<evidence type="ECO:0000256" key="12">
    <source>
        <dbReference type="ARBA" id="ARBA00023136"/>
    </source>
</evidence>
<comment type="similarity">
    <text evidence="4">Belongs to the 2H phosphoesterase superfamily. CNPase family.</text>
</comment>
<accession>A0AAJ7SZ20</accession>
<evidence type="ECO:0000256" key="4">
    <source>
        <dbReference type="ARBA" id="ARBA00008662"/>
    </source>
</evidence>
<organism evidence="18 19">
    <name type="scientific">Petromyzon marinus</name>
    <name type="common">Sea lamprey</name>
    <dbReference type="NCBI Taxonomy" id="7757"/>
    <lineage>
        <taxon>Eukaryota</taxon>
        <taxon>Metazoa</taxon>
        <taxon>Chordata</taxon>
        <taxon>Craniata</taxon>
        <taxon>Vertebrata</taxon>
        <taxon>Cyclostomata</taxon>
        <taxon>Hyperoartia</taxon>
        <taxon>Petromyzontiformes</taxon>
        <taxon>Petromyzontidae</taxon>
        <taxon>Petromyzon</taxon>
    </lineage>
</organism>
<evidence type="ECO:0000256" key="16">
    <source>
        <dbReference type="SAM" id="MobiDB-lite"/>
    </source>
</evidence>
<evidence type="ECO:0000259" key="17">
    <source>
        <dbReference type="Pfam" id="PF05881"/>
    </source>
</evidence>
<dbReference type="PANTHER" id="PTHR10156:SF0">
    <property type="entry name" value="2',3'-CYCLIC-NUCLEOTIDE 3'-PHOSPHODIESTERASE"/>
    <property type="match status" value="1"/>
</dbReference>
<keyword evidence="8" id="KW-0488">Methylation</keyword>
<evidence type="ECO:0000256" key="9">
    <source>
        <dbReference type="ARBA" id="ARBA00022553"/>
    </source>
</evidence>
<feature type="domain" description="Cyclic nucleotide phosphodiesterase catalytic" evidence="17">
    <location>
        <begin position="251"/>
        <end position="485"/>
    </location>
</feature>
<dbReference type="Pfam" id="PF05881">
    <property type="entry name" value="CNPase"/>
    <property type="match status" value="1"/>
</dbReference>
<dbReference type="Pfam" id="PF13671">
    <property type="entry name" value="AAA_33"/>
    <property type="match status" value="1"/>
</dbReference>
<dbReference type="SUPFAM" id="SSF52540">
    <property type="entry name" value="P-loop containing nucleoside triphosphate hydrolases"/>
    <property type="match status" value="1"/>
</dbReference>
<dbReference type="SUPFAM" id="SSF55144">
    <property type="entry name" value="LigT-like"/>
    <property type="match status" value="1"/>
</dbReference>
<dbReference type="CTD" id="1267"/>
<keyword evidence="10" id="KW-0378">Hydrolase</keyword>
<comment type="subcellular location">
    <subcellularLocation>
        <location evidence="2">Melanosome</location>
    </subcellularLocation>
    <subcellularLocation>
        <location evidence="3">Membrane</location>
        <topology evidence="3">Lipid-anchor</topology>
    </subcellularLocation>
</comment>
<gene>
    <name evidence="19" type="primary">CNP</name>
</gene>
<comment type="function">
    <text evidence="15">Catalyzes the formation of 2'-nucleotide products from 2',3'-cyclic substrates. May participate in RNA metabolism in the myelinating cell, CNP is the third most abundant protein in central nervous system myelin.</text>
</comment>
<evidence type="ECO:0000256" key="8">
    <source>
        <dbReference type="ARBA" id="ARBA00022481"/>
    </source>
</evidence>
<protein>
    <recommendedName>
        <fullName evidence="7">2',3'-cyclic-nucleotide 3'-phosphodiesterase</fullName>
        <ecNumber evidence="6">3.1.4.37</ecNumber>
    </recommendedName>
</protein>
<keyword evidence="12" id="KW-0472">Membrane</keyword>